<dbReference type="Proteomes" id="UP001497382">
    <property type="component" value="Unassembled WGS sequence"/>
</dbReference>
<reference evidence="1 2" key="1">
    <citation type="submission" date="2024-04" db="EMBL/GenBank/DDBJ databases">
        <authorList>
            <person name="Rising A."/>
            <person name="Reimegard J."/>
            <person name="Sonavane S."/>
            <person name="Akerstrom W."/>
            <person name="Nylinder S."/>
            <person name="Hedman E."/>
            <person name="Kallberg Y."/>
        </authorList>
    </citation>
    <scope>NUCLEOTIDE SEQUENCE [LARGE SCALE GENOMIC DNA]</scope>
</reference>
<proteinExistence type="predicted"/>
<name>A0AAV2BN90_9ARAC</name>
<organism evidence="1 2">
    <name type="scientific">Larinioides sclopetarius</name>
    <dbReference type="NCBI Taxonomy" id="280406"/>
    <lineage>
        <taxon>Eukaryota</taxon>
        <taxon>Metazoa</taxon>
        <taxon>Ecdysozoa</taxon>
        <taxon>Arthropoda</taxon>
        <taxon>Chelicerata</taxon>
        <taxon>Arachnida</taxon>
        <taxon>Araneae</taxon>
        <taxon>Araneomorphae</taxon>
        <taxon>Entelegynae</taxon>
        <taxon>Araneoidea</taxon>
        <taxon>Araneidae</taxon>
        <taxon>Larinioides</taxon>
    </lineage>
</organism>
<dbReference type="EMBL" id="CAXIEN010000427">
    <property type="protein sequence ID" value="CAL1297508.1"/>
    <property type="molecule type" value="Genomic_DNA"/>
</dbReference>
<comment type="caution">
    <text evidence="1">The sequence shown here is derived from an EMBL/GenBank/DDBJ whole genome shotgun (WGS) entry which is preliminary data.</text>
</comment>
<evidence type="ECO:0000313" key="2">
    <source>
        <dbReference type="Proteomes" id="UP001497382"/>
    </source>
</evidence>
<protein>
    <submittedName>
        <fullName evidence="1">Uncharacterized protein</fullName>
    </submittedName>
</protein>
<keyword evidence="2" id="KW-1185">Reference proteome</keyword>
<sequence length="247" mass="28847">MLENATHLNLTEFLQLKELVSKLEVEFDKELNYSRQMFRRLFDVIDANPREITRQCLDARNHIDYSLLSSGEMEFKFLASLLSVVDCASLLTENENFVTDGKIDIDKVLCVMSVANIFVKNKLIKNKAMLNLIKNEEIFPQCDSLLGELPDETEMANLCKPEQIKMLKKLVSDVEAVVESKSRSVNERFRIILSWISDKESTLNNFREEEKYLCNKYRSGFRNFPFQMIAEDIDNIRKRIFAGHEWI</sequence>
<evidence type="ECO:0000313" key="1">
    <source>
        <dbReference type="EMBL" id="CAL1297508.1"/>
    </source>
</evidence>
<accession>A0AAV2BN90</accession>
<dbReference type="AlphaFoldDB" id="A0AAV2BN90"/>
<gene>
    <name evidence="1" type="ORF">LARSCL_LOCUS20337</name>
</gene>